<evidence type="ECO:0000256" key="4">
    <source>
        <dbReference type="ARBA" id="ARBA00022833"/>
    </source>
</evidence>
<evidence type="ECO:0000256" key="2">
    <source>
        <dbReference type="ARBA" id="ARBA00022723"/>
    </source>
</evidence>
<dbReference type="GO" id="GO:0006508">
    <property type="term" value="P:proteolysis"/>
    <property type="evidence" value="ECO:0007669"/>
    <property type="project" value="UniProtKB-KW"/>
</dbReference>
<dbReference type="InterPro" id="IPR001818">
    <property type="entry name" value="Pept_M10_metallopeptidase"/>
</dbReference>
<evidence type="ECO:0000259" key="6">
    <source>
        <dbReference type="Pfam" id="PF00413"/>
    </source>
</evidence>
<dbReference type="AlphaFoldDB" id="A0A330L928"/>
<keyword evidence="1" id="KW-0645">Protease</keyword>
<feature type="compositionally biased region" description="Polar residues" evidence="5">
    <location>
        <begin position="324"/>
        <end position="341"/>
    </location>
</feature>
<dbReference type="Gene3D" id="3.40.390.10">
    <property type="entry name" value="Collagenase (Catalytic Domain)"/>
    <property type="match status" value="1"/>
</dbReference>
<name>A0A330L928_9BACT</name>
<evidence type="ECO:0000313" key="8">
    <source>
        <dbReference type="Proteomes" id="UP000248168"/>
    </source>
</evidence>
<dbReference type="InterPro" id="IPR024079">
    <property type="entry name" value="MetalloPept_cat_dom_sf"/>
</dbReference>
<proteinExistence type="predicted"/>
<dbReference type="Proteomes" id="UP000248168">
    <property type="component" value="Unassembled WGS sequence"/>
</dbReference>
<dbReference type="GO" id="GO:0008270">
    <property type="term" value="F:zinc ion binding"/>
    <property type="evidence" value="ECO:0007669"/>
    <property type="project" value="InterPro"/>
</dbReference>
<dbReference type="SUPFAM" id="SSF55486">
    <property type="entry name" value="Metalloproteases ('zincins'), catalytic domain"/>
    <property type="match status" value="1"/>
</dbReference>
<dbReference type="InParanoid" id="A0A330L928"/>
<gene>
    <name evidence="7" type="ORF">NITLEN_70032</name>
</gene>
<accession>A0A330L928</accession>
<feature type="domain" description="Peptidase M10 metallopeptidase" evidence="6">
    <location>
        <begin position="248"/>
        <end position="279"/>
    </location>
</feature>
<keyword evidence="4" id="KW-0862">Zinc</keyword>
<dbReference type="GO" id="GO:0031012">
    <property type="term" value="C:extracellular matrix"/>
    <property type="evidence" value="ECO:0007669"/>
    <property type="project" value="InterPro"/>
</dbReference>
<evidence type="ECO:0000256" key="5">
    <source>
        <dbReference type="SAM" id="MobiDB-lite"/>
    </source>
</evidence>
<protein>
    <recommendedName>
        <fullName evidence="6">Peptidase M10 metallopeptidase domain-containing protein</fullName>
    </recommendedName>
</protein>
<dbReference type="GO" id="GO:0004222">
    <property type="term" value="F:metalloendopeptidase activity"/>
    <property type="evidence" value="ECO:0007669"/>
    <property type="project" value="InterPro"/>
</dbReference>
<organism evidence="7 8">
    <name type="scientific">Nitrospira lenta</name>
    <dbReference type="NCBI Taxonomy" id="1436998"/>
    <lineage>
        <taxon>Bacteria</taxon>
        <taxon>Pseudomonadati</taxon>
        <taxon>Nitrospirota</taxon>
        <taxon>Nitrospiria</taxon>
        <taxon>Nitrospirales</taxon>
        <taxon>Nitrospiraceae</taxon>
        <taxon>Nitrospira</taxon>
    </lineage>
</organism>
<reference evidence="8" key="1">
    <citation type="submission" date="2018-04" db="EMBL/GenBank/DDBJ databases">
        <authorList>
            <person name="Lucker S."/>
            <person name="Sakoula D."/>
        </authorList>
    </citation>
    <scope>NUCLEOTIDE SEQUENCE [LARGE SCALE GENOMIC DNA]</scope>
</reference>
<evidence type="ECO:0000256" key="3">
    <source>
        <dbReference type="ARBA" id="ARBA00022801"/>
    </source>
</evidence>
<sequence>MDIVFDQEAGSPGVGVTTDQFGFDLDASLTSHSHAIDSQPDTGLSNKGSGLVVGIVNESASVETNIVVDGTTIGDRSIGIMDFNVSADLSAPGGEGTTLDLEVLNFNKLSLVSFMQLPPVLSHGNQLVGPSPLFNAAPSLGQSQNQNNQRAFQHHLSFGSQTVPTDRNLVNQVDAFGNGFLGLTSNQLALLSKATITTADLADGYLALTSGTTITLDTDAAGYGWFIDSTPLTNEEFAVGANLWQFTALEGRAAAGHIDLMTVLMHELGHVMGLDHVSSAVDGTRLMAGSIDPGIRRVPSALDLGAVASSTEPGTGTDVVGASPLTSFRTPSKWRSSNPAR</sequence>
<evidence type="ECO:0000313" key="7">
    <source>
        <dbReference type="EMBL" id="SPP66442.1"/>
    </source>
</evidence>
<dbReference type="EMBL" id="OUNR01000020">
    <property type="protein sequence ID" value="SPP66442.1"/>
    <property type="molecule type" value="Genomic_DNA"/>
</dbReference>
<keyword evidence="3" id="KW-0378">Hydrolase</keyword>
<keyword evidence="8" id="KW-1185">Reference proteome</keyword>
<evidence type="ECO:0000256" key="1">
    <source>
        <dbReference type="ARBA" id="ARBA00022670"/>
    </source>
</evidence>
<keyword evidence="2" id="KW-0479">Metal-binding</keyword>
<feature type="region of interest" description="Disordered" evidence="5">
    <location>
        <begin position="309"/>
        <end position="341"/>
    </location>
</feature>
<dbReference type="Pfam" id="PF00413">
    <property type="entry name" value="Peptidase_M10"/>
    <property type="match status" value="1"/>
</dbReference>